<evidence type="ECO:0000313" key="2">
    <source>
        <dbReference type="Proteomes" id="UP001371456"/>
    </source>
</evidence>
<reference evidence="1 2" key="1">
    <citation type="submission" date="2024-02" db="EMBL/GenBank/DDBJ databases">
        <title>de novo genome assembly of Solanum bulbocastanum strain 11H21.</title>
        <authorList>
            <person name="Hosaka A.J."/>
        </authorList>
    </citation>
    <scope>NUCLEOTIDE SEQUENCE [LARGE SCALE GENOMIC DNA]</scope>
    <source>
        <tissue evidence="1">Young leaves</tissue>
    </source>
</reference>
<evidence type="ECO:0000313" key="1">
    <source>
        <dbReference type="EMBL" id="KAK6781991.1"/>
    </source>
</evidence>
<accession>A0AAN8Y7Y2</accession>
<proteinExistence type="predicted"/>
<dbReference type="EMBL" id="JBANQN010000008">
    <property type="protein sequence ID" value="KAK6781991.1"/>
    <property type="molecule type" value="Genomic_DNA"/>
</dbReference>
<dbReference type="Proteomes" id="UP001371456">
    <property type="component" value="Unassembled WGS sequence"/>
</dbReference>
<protein>
    <submittedName>
        <fullName evidence="1">Uncharacterized protein</fullName>
    </submittedName>
</protein>
<gene>
    <name evidence="1" type="ORF">RDI58_019787</name>
</gene>
<organism evidence="1 2">
    <name type="scientific">Solanum bulbocastanum</name>
    <name type="common">Wild potato</name>
    <dbReference type="NCBI Taxonomy" id="147425"/>
    <lineage>
        <taxon>Eukaryota</taxon>
        <taxon>Viridiplantae</taxon>
        <taxon>Streptophyta</taxon>
        <taxon>Embryophyta</taxon>
        <taxon>Tracheophyta</taxon>
        <taxon>Spermatophyta</taxon>
        <taxon>Magnoliopsida</taxon>
        <taxon>eudicotyledons</taxon>
        <taxon>Gunneridae</taxon>
        <taxon>Pentapetalae</taxon>
        <taxon>asterids</taxon>
        <taxon>lamiids</taxon>
        <taxon>Solanales</taxon>
        <taxon>Solanaceae</taxon>
        <taxon>Solanoideae</taxon>
        <taxon>Solaneae</taxon>
        <taxon>Solanum</taxon>
    </lineage>
</organism>
<sequence>MIEESTIKQKIGVQ</sequence>
<name>A0AAN8Y7Y2_SOLBU</name>
<keyword evidence="2" id="KW-1185">Reference proteome</keyword>
<comment type="caution">
    <text evidence="1">The sequence shown here is derived from an EMBL/GenBank/DDBJ whole genome shotgun (WGS) entry which is preliminary data.</text>
</comment>